<keyword evidence="10" id="KW-0472">Membrane</keyword>
<dbReference type="Proteomes" id="UP000590868">
    <property type="component" value="Unassembled WGS sequence"/>
</dbReference>
<dbReference type="GO" id="GO:0015031">
    <property type="term" value="P:protein transport"/>
    <property type="evidence" value="ECO:0007669"/>
    <property type="project" value="UniProtKB-KW"/>
</dbReference>
<dbReference type="GO" id="GO:0030041">
    <property type="term" value="P:actin filament polymerization"/>
    <property type="evidence" value="ECO:0007669"/>
    <property type="project" value="TreeGrafter"/>
</dbReference>
<evidence type="ECO:0000256" key="11">
    <source>
        <dbReference type="ARBA" id="ARBA00023203"/>
    </source>
</evidence>
<dbReference type="OrthoDB" id="10043757at2759"/>
<dbReference type="PROSITE" id="PS51377">
    <property type="entry name" value="KIND"/>
    <property type="match status" value="1"/>
</dbReference>
<dbReference type="GO" id="GO:0005886">
    <property type="term" value="C:plasma membrane"/>
    <property type="evidence" value="ECO:0007669"/>
    <property type="project" value="UniProtKB-SubCell"/>
</dbReference>
<dbReference type="GO" id="GO:0003779">
    <property type="term" value="F:actin binding"/>
    <property type="evidence" value="ECO:0007669"/>
    <property type="project" value="UniProtKB-KW"/>
</dbReference>
<protein>
    <submittedName>
        <fullName evidence="16">SPIR2 protein</fullName>
    </submittedName>
</protein>
<evidence type="ECO:0000259" key="15">
    <source>
        <dbReference type="PROSITE" id="PS51377"/>
    </source>
</evidence>
<evidence type="ECO:0000313" key="17">
    <source>
        <dbReference type="Proteomes" id="UP000590868"/>
    </source>
</evidence>
<dbReference type="PANTHER" id="PTHR21345">
    <property type="entry name" value="SPIRE"/>
    <property type="match status" value="1"/>
</dbReference>
<dbReference type="GO" id="GO:0005856">
    <property type="term" value="C:cytoskeleton"/>
    <property type="evidence" value="ECO:0007669"/>
    <property type="project" value="UniProtKB-SubCell"/>
</dbReference>
<dbReference type="InterPro" id="IPR011019">
    <property type="entry name" value="KIND_dom"/>
</dbReference>
<evidence type="ECO:0000313" key="16">
    <source>
        <dbReference type="EMBL" id="NXP44746.1"/>
    </source>
</evidence>
<keyword evidence="9" id="KW-0653">Protein transport</keyword>
<keyword evidence="11" id="KW-0009">Actin-binding</keyword>
<dbReference type="GO" id="GO:0008017">
    <property type="term" value="F:microtubule binding"/>
    <property type="evidence" value="ECO:0007669"/>
    <property type="project" value="TreeGrafter"/>
</dbReference>
<evidence type="ECO:0000256" key="7">
    <source>
        <dbReference type="ARBA" id="ARBA00022490"/>
    </source>
</evidence>
<feature type="non-terminal residue" evidence="16">
    <location>
        <position position="576"/>
    </location>
</feature>
<keyword evidence="6" id="KW-1003">Cell membrane</keyword>
<comment type="subcellular location">
    <subcellularLocation>
        <location evidence="3">Cell membrane</location>
        <topology evidence="3">Peripheral membrane protein</topology>
        <orientation evidence="3">Cytoplasmic side</orientation>
    </subcellularLocation>
    <subcellularLocation>
        <location evidence="2">Cytoplasm</location>
        <location evidence="2">Cytoskeleton</location>
    </subcellularLocation>
    <subcellularLocation>
        <location evidence="1">Cytoplasmic vesicle membrane</location>
        <topology evidence="1">Peripheral membrane protein</topology>
        <orientation evidence="1">Cytoplasmic side</orientation>
    </subcellularLocation>
</comment>
<dbReference type="InterPro" id="IPR011011">
    <property type="entry name" value="Znf_FYVE_PHD"/>
</dbReference>
<organism evidence="16 17">
    <name type="scientific">Heliornis fulica</name>
    <name type="common">sungrebe</name>
    <dbReference type="NCBI Taxonomy" id="54369"/>
    <lineage>
        <taxon>Eukaryota</taxon>
        <taxon>Metazoa</taxon>
        <taxon>Chordata</taxon>
        <taxon>Craniata</taxon>
        <taxon>Vertebrata</taxon>
        <taxon>Euteleostomi</taxon>
        <taxon>Archelosauria</taxon>
        <taxon>Archosauria</taxon>
        <taxon>Dinosauria</taxon>
        <taxon>Saurischia</taxon>
        <taxon>Theropoda</taxon>
        <taxon>Coelurosauria</taxon>
        <taxon>Aves</taxon>
        <taxon>Neognathae</taxon>
        <taxon>Neoaves</taxon>
        <taxon>Gruiformes</taxon>
        <taxon>Heliornithidae</taxon>
        <taxon>Heliornis</taxon>
    </lineage>
</organism>
<dbReference type="SUPFAM" id="SSF57903">
    <property type="entry name" value="FYVE/PHD zinc finger"/>
    <property type="match status" value="1"/>
</dbReference>
<dbReference type="Gene3D" id="1.10.510.10">
    <property type="entry name" value="Transferase(Phosphotransferase) domain 1"/>
    <property type="match status" value="1"/>
</dbReference>
<evidence type="ECO:0000256" key="6">
    <source>
        <dbReference type="ARBA" id="ARBA00022475"/>
    </source>
</evidence>
<gene>
    <name evidence="16" type="primary">Spire2</name>
    <name evidence="16" type="ORF">HELFUL_R10756</name>
</gene>
<evidence type="ECO:0000256" key="14">
    <source>
        <dbReference type="SAM" id="MobiDB-lite"/>
    </source>
</evidence>
<keyword evidence="13" id="KW-0968">Cytoplasmic vesicle</keyword>
<evidence type="ECO:0000256" key="13">
    <source>
        <dbReference type="ARBA" id="ARBA00023329"/>
    </source>
</evidence>
<feature type="domain" description="KIND" evidence="15">
    <location>
        <begin position="1"/>
        <end position="121"/>
    </location>
</feature>
<dbReference type="GO" id="GO:0051639">
    <property type="term" value="P:actin filament network formation"/>
    <property type="evidence" value="ECO:0007669"/>
    <property type="project" value="TreeGrafter"/>
</dbReference>
<dbReference type="InterPro" id="IPR029901">
    <property type="entry name" value="Spire"/>
</dbReference>
<dbReference type="GO" id="GO:0040038">
    <property type="term" value="P:polar body extrusion after meiotic divisions"/>
    <property type="evidence" value="ECO:0007669"/>
    <property type="project" value="TreeGrafter"/>
</dbReference>
<name>A0A7L2ACG7_9GRUI</name>
<feature type="compositionally biased region" description="Acidic residues" evidence="14">
    <location>
        <begin position="64"/>
        <end position="76"/>
    </location>
</feature>
<evidence type="ECO:0000256" key="9">
    <source>
        <dbReference type="ARBA" id="ARBA00022927"/>
    </source>
</evidence>
<evidence type="ECO:0000256" key="1">
    <source>
        <dbReference type="ARBA" id="ARBA00004180"/>
    </source>
</evidence>
<dbReference type="AlphaFoldDB" id="A0A7L2ACG7"/>
<feature type="region of interest" description="Disordered" evidence="14">
    <location>
        <begin position="50"/>
        <end position="81"/>
    </location>
</feature>
<evidence type="ECO:0000256" key="2">
    <source>
        <dbReference type="ARBA" id="ARBA00004245"/>
    </source>
</evidence>
<evidence type="ECO:0000256" key="10">
    <source>
        <dbReference type="ARBA" id="ARBA00023136"/>
    </source>
</evidence>
<dbReference type="GO" id="GO:0005938">
    <property type="term" value="C:cell cortex"/>
    <property type="evidence" value="ECO:0007669"/>
    <property type="project" value="TreeGrafter"/>
</dbReference>
<dbReference type="GO" id="GO:0051295">
    <property type="term" value="P:establishment of meiotic spindle localization"/>
    <property type="evidence" value="ECO:0007669"/>
    <property type="project" value="TreeGrafter"/>
</dbReference>
<dbReference type="CDD" id="cd22081">
    <property type="entry name" value="WH2_Spire2_r4"/>
    <property type="match status" value="1"/>
</dbReference>
<comment type="similarity">
    <text evidence="4">Belongs to the spire family.</text>
</comment>
<evidence type="ECO:0000256" key="3">
    <source>
        <dbReference type="ARBA" id="ARBA00004413"/>
    </source>
</evidence>
<dbReference type="CDD" id="cd22079">
    <property type="entry name" value="WH2_Spire2_r2"/>
    <property type="match status" value="1"/>
</dbReference>
<dbReference type="CDD" id="cd22065">
    <property type="entry name" value="WH2_Spire_1-2_r1"/>
    <property type="match status" value="1"/>
</dbReference>
<evidence type="ECO:0000256" key="5">
    <source>
        <dbReference type="ARBA" id="ARBA00022448"/>
    </source>
</evidence>
<evidence type="ECO:0000256" key="4">
    <source>
        <dbReference type="ARBA" id="ARBA00010956"/>
    </source>
</evidence>
<proteinExistence type="inferred from homology"/>
<evidence type="ECO:0000256" key="12">
    <source>
        <dbReference type="ARBA" id="ARBA00023212"/>
    </source>
</evidence>
<comment type="caution">
    <text evidence="16">The sequence shown here is derived from an EMBL/GenBank/DDBJ whole genome shotgun (WGS) entry which is preliminary data.</text>
</comment>
<evidence type="ECO:0000256" key="8">
    <source>
        <dbReference type="ARBA" id="ARBA00022737"/>
    </source>
</evidence>
<reference evidence="16 17" key="1">
    <citation type="submission" date="2019-09" db="EMBL/GenBank/DDBJ databases">
        <title>Bird 10,000 Genomes (B10K) Project - Family phase.</title>
        <authorList>
            <person name="Zhang G."/>
        </authorList>
    </citation>
    <scope>NUCLEOTIDE SEQUENCE [LARGE SCALE GENOMIC DNA]</scope>
    <source>
        <strain evidence="16">B10K-DU-001-55</strain>
        <tissue evidence="16">Muscle</tissue>
    </source>
</reference>
<feature type="non-terminal residue" evidence="16">
    <location>
        <position position="1"/>
    </location>
</feature>
<accession>A0A7L2ACG7</accession>
<dbReference type="EMBL" id="VXBZ01001459">
    <property type="protein sequence ID" value="NXP44746.1"/>
    <property type="molecule type" value="Genomic_DNA"/>
</dbReference>
<dbReference type="GO" id="GO:0036089">
    <property type="term" value="P:cleavage furrow formation"/>
    <property type="evidence" value="ECO:0007669"/>
    <property type="project" value="TreeGrafter"/>
</dbReference>
<keyword evidence="5" id="KW-0813">Transport</keyword>
<keyword evidence="17" id="KW-1185">Reference proteome</keyword>
<keyword evidence="7" id="KW-0963">Cytoplasm</keyword>
<dbReference type="GO" id="GO:0030659">
    <property type="term" value="C:cytoplasmic vesicle membrane"/>
    <property type="evidence" value="ECO:0007669"/>
    <property type="project" value="UniProtKB-SubCell"/>
</dbReference>
<dbReference type="SMART" id="SM00750">
    <property type="entry name" value="KIND"/>
    <property type="match status" value="1"/>
</dbReference>
<dbReference type="Pfam" id="PF16474">
    <property type="entry name" value="KIND"/>
    <property type="match status" value="1"/>
</dbReference>
<dbReference type="PANTHER" id="PTHR21345:SF5">
    <property type="entry name" value="PROTEIN SPIRE HOMOLOG 2"/>
    <property type="match status" value="1"/>
</dbReference>
<dbReference type="GO" id="GO:0045010">
    <property type="term" value="P:actin nucleation"/>
    <property type="evidence" value="ECO:0007669"/>
    <property type="project" value="InterPro"/>
</dbReference>
<dbReference type="GO" id="GO:0048193">
    <property type="term" value="P:Golgi vesicle transport"/>
    <property type="evidence" value="ECO:0007669"/>
    <property type="project" value="TreeGrafter"/>
</dbReference>
<keyword evidence="8" id="KW-0677">Repeat</keyword>
<sequence>ELPPLLTPSAEAQMVQSLGFAIYRALDWGLDENEERELSPRLEQLIDLMTNSDSEDSGCGTADEGYEGQEEEEEGGEGPPRAVRTFGQAMRCCAARLADPTEAQAHYQAVCRALFAETVELKAFLAKIRDAKEMLQKLKEDEEVEERPVAELGSLRNTDWARLWVQLMRELRHGVKLKKVQEKQFNPLPTEYQLTPFEMLMQDIRARNYKLRKVMVDGDIPPRVKKDAHELILPELQQTPGSRPRIPQASERRLRPLPQKQRTLHEKILEEIRQERKLRPVEMPYRGQKGYSSLPCIPHACSGRLASSSCLELSRCPASTVPACPRPRVLLKAPTLAEMEEMNISEASKGVCHSKTLDSSAPPWAALSAVEERPEDGSSAAPSTSSKHLWLEFSHPVESLALTVEEMINVRRVLVKAEMEKFLQSKELYSSLRKGKVCCCCRTKFPLFSWPAACLFCKRSVCSSCSLKMKMPSKKLAHIPVYALGFESLPGSLLAKALPLRRKETFHSLPGTCWRRVEEEFPHIYAQGSVLRDICSDCAGFVTDVICSSRRSVAVLNAAPRRAAKTRSLYGDSWHK</sequence>
<keyword evidence="12" id="KW-0206">Cytoskeleton</keyword>